<protein>
    <recommendedName>
        <fullName evidence="3">Lipoprotein</fullName>
    </recommendedName>
</protein>
<dbReference type="Proteomes" id="UP000245263">
    <property type="component" value="Chromosome 1"/>
</dbReference>
<proteinExistence type="predicted"/>
<dbReference type="RefSeq" id="WP_109018894.1">
    <property type="nucleotide sequence ID" value="NZ_AP025028.1"/>
</dbReference>
<evidence type="ECO:0000313" key="1">
    <source>
        <dbReference type="EMBL" id="BDA78466.1"/>
    </source>
</evidence>
<evidence type="ECO:0008006" key="3">
    <source>
        <dbReference type="Google" id="ProtNLM"/>
    </source>
</evidence>
<organism evidence="1 2">
    <name type="scientific">Leptospira kobayashii</name>
    <dbReference type="NCBI Taxonomy" id="1917830"/>
    <lineage>
        <taxon>Bacteria</taxon>
        <taxon>Pseudomonadati</taxon>
        <taxon>Spirochaetota</taxon>
        <taxon>Spirochaetia</taxon>
        <taxon>Leptospirales</taxon>
        <taxon>Leptospiraceae</taxon>
        <taxon>Leptospira</taxon>
    </lineage>
</organism>
<sequence>MKMISNIVIITVLIAFGCNQKNGEKIEGLFFYKYGNQVDETIHFSITKKVDLYDVYAYVAGELYTFKNTKIECSKVDKTCKFFNSATGKDFLTVKFVTDFDFIVIRVIKEINETGQETTIIQSNTEFTKNHKSRSKYVYE</sequence>
<evidence type="ECO:0000313" key="2">
    <source>
        <dbReference type="Proteomes" id="UP000245263"/>
    </source>
</evidence>
<dbReference type="EMBL" id="AP025028">
    <property type="protein sequence ID" value="BDA78466.1"/>
    <property type="molecule type" value="Genomic_DNA"/>
</dbReference>
<dbReference type="PROSITE" id="PS51257">
    <property type="entry name" value="PROKAR_LIPOPROTEIN"/>
    <property type="match status" value="1"/>
</dbReference>
<name>A0ABM7UIE4_9LEPT</name>
<accession>A0ABM7UIE4</accession>
<keyword evidence="2" id="KW-1185">Reference proteome</keyword>
<reference evidence="1 2" key="1">
    <citation type="submission" date="2021-08" db="EMBL/GenBank/DDBJ databases">
        <title>Complete genome sequence of Leptospira kobayashii strain E30.</title>
        <authorList>
            <person name="Nakao R."/>
            <person name="Nakamura S."/>
            <person name="Masuzawa T."/>
            <person name="Koizumi N."/>
        </authorList>
    </citation>
    <scope>NUCLEOTIDE SEQUENCE [LARGE SCALE GENOMIC DNA]</scope>
    <source>
        <strain evidence="1 2">E30</strain>
    </source>
</reference>
<gene>
    <name evidence="1" type="ORF">LPTSP3_g13960</name>
</gene>